<keyword evidence="4" id="KW-0472">Membrane</keyword>
<evidence type="ECO:0000313" key="5">
    <source>
        <dbReference type="EMBL" id="CAG8290267.1"/>
    </source>
</evidence>
<feature type="transmembrane region" description="Helical" evidence="4">
    <location>
        <begin position="230"/>
        <end position="247"/>
    </location>
</feature>
<dbReference type="InterPro" id="IPR011701">
    <property type="entry name" value="MFS"/>
</dbReference>
<dbReference type="AlphaFoldDB" id="A0A9W4IIK3"/>
<feature type="transmembrane region" description="Helical" evidence="4">
    <location>
        <begin position="306"/>
        <end position="325"/>
    </location>
</feature>
<dbReference type="InterPro" id="IPR050375">
    <property type="entry name" value="MFS_TsgA-like"/>
</dbReference>
<dbReference type="EMBL" id="CAJVNV010000623">
    <property type="protein sequence ID" value="CAG8290267.1"/>
    <property type="molecule type" value="Genomic_DNA"/>
</dbReference>
<dbReference type="Pfam" id="PF07690">
    <property type="entry name" value="MFS_1"/>
    <property type="match status" value="1"/>
</dbReference>
<dbReference type="OrthoDB" id="4161285at2759"/>
<feature type="transmembrane region" description="Helical" evidence="4">
    <location>
        <begin position="72"/>
        <end position="98"/>
    </location>
</feature>
<evidence type="ECO:0000256" key="4">
    <source>
        <dbReference type="SAM" id="Phobius"/>
    </source>
</evidence>
<evidence type="ECO:0000256" key="2">
    <source>
        <dbReference type="ARBA" id="ARBA00022475"/>
    </source>
</evidence>
<dbReference type="GO" id="GO:0005886">
    <property type="term" value="C:plasma membrane"/>
    <property type="evidence" value="ECO:0007669"/>
    <property type="project" value="UniProtKB-SubCell"/>
</dbReference>
<feature type="transmembrane region" description="Helical" evidence="4">
    <location>
        <begin position="446"/>
        <end position="468"/>
    </location>
</feature>
<dbReference type="Proteomes" id="UP001153461">
    <property type="component" value="Unassembled WGS sequence"/>
</dbReference>
<evidence type="ECO:0000256" key="3">
    <source>
        <dbReference type="SAM" id="MobiDB-lite"/>
    </source>
</evidence>
<comment type="caution">
    <text evidence="5">The sequence shown here is derived from an EMBL/GenBank/DDBJ whole genome shotgun (WGS) entry which is preliminary data.</text>
</comment>
<dbReference type="InterPro" id="IPR036259">
    <property type="entry name" value="MFS_trans_sf"/>
</dbReference>
<feature type="transmembrane region" description="Helical" evidence="4">
    <location>
        <begin position="510"/>
        <end position="532"/>
    </location>
</feature>
<dbReference type="PANTHER" id="PTHR43702">
    <property type="entry name" value="L-FUCOSE-PROTON SYMPORTER"/>
    <property type="match status" value="1"/>
</dbReference>
<dbReference type="Gene3D" id="1.20.1250.20">
    <property type="entry name" value="MFS general substrate transporter like domains"/>
    <property type="match status" value="2"/>
</dbReference>
<evidence type="ECO:0008006" key="7">
    <source>
        <dbReference type="Google" id="ProtNLM"/>
    </source>
</evidence>
<sequence>MNSVEITHATLTPPQGLKRGFRSDYSEFDQSYPFDPRCNSEDRLWAFPRLGGGSVEFCGEIKEKSKRNQREITLWSLVFLLNTPPVLLFPSALFYSLFYSLYISRMGVKEFLKSRSGLRVDNRATTSAATLTLRQSLWPLTLVTTLFFLWGFAYGLLDTLNSHFQKTLHIDRTRSAGLQAAYFGAYPLASLGYANWILRNFGYKTVFIFGLCLYGIGALCMWPAGLNQSFGGFCGATFVIGSGLGSLETAANPYLTVCGPPRYSEIRINFAQAFNAIGTVVGPVLGSYVFFTETEDDVAALQRVQWVYLAIGVFVFLLAGVFFLSNIPEVTDEDMAFQVAQTHVDEQDKPFWKQYKLFHATLAQFTYTGAQVAIAGYFINYVKDTWPGTPNATSAKYLAGAQGAFAVGRFLGSGIMKFVRARWVFLVYLSCTVAFLAASVTQTKQVGIAMLFMTLFFESVCFPTIMALGIRGLGRHYKRGSGFIVGGVCGGAVVPPILGHVADMRDNTGFAFIVPTMFMVVAWTYAVAVNFVPAYTNTVDKIGESDVGLEGQSTKDEEDVMGSHGIDESVGEKHEAIHVER</sequence>
<evidence type="ECO:0000256" key="1">
    <source>
        <dbReference type="ARBA" id="ARBA00004429"/>
    </source>
</evidence>
<feature type="transmembrane region" description="Helical" evidence="4">
    <location>
        <begin position="423"/>
        <end position="440"/>
    </location>
</feature>
<feature type="transmembrane region" description="Helical" evidence="4">
    <location>
        <begin position="137"/>
        <end position="157"/>
    </location>
</feature>
<keyword evidence="4" id="KW-1133">Transmembrane helix</keyword>
<organism evidence="5 6">
    <name type="scientific">Penicillium nalgiovense</name>
    <dbReference type="NCBI Taxonomy" id="60175"/>
    <lineage>
        <taxon>Eukaryota</taxon>
        <taxon>Fungi</taxon>
        <taxon>Dikarya</taxon>
        <taxon>Ascomycota</taxon>
        <taxon>Pezizomycotina</taxon>
        <taxon>Eurotiomycetes</taxon>
        <taxon>Eurotiomycetidae</taxon>
        <taxon>Eurotiales</taxon>
        <taxon>Aspergillaceae</taxon>
        <taxon>Penicillium</taxon>
    </lineage>
</organism>
<feature type="compositionally biased region" description="Basic and acidic residues" evidence="3">
    <location>
        <begin position="565"/>
        <end position="581"/>
    </location>
</feature>
<protein>
    <recommendedName>
        <fullName evidence="7">Major facilitator superfamily (MFS) profile domain-containing protein</fullName>
    </recommendedName>
</protein>
<comment type="subcellular location">
    <subcellularLocation>
        <location evidence="1">Cell inner membrane</location>
        <topology evidence="1">Multi-pass membrane protein</topology>
    </subcellularLocation>
</comment>
<accession>A0A9W4IIK3</accession>
<name>A0A9W4IIK3_PENNA</name>
<dbReference type="GO" id="GO:0022857">
    <property type="term" value="F:transmembrane transporter activity"/>
    <property type="evidence" value="ECO:0007669"/>
    <property type="project" value="InterPro"/>
</dbReference>
<feature type="region of interest" description="Disordered" evidence="3">
    <location>
        <begin position="548"/>
        <end position="581"/>
    </location>
</feature>
<keyword evidence="2" id="KW-1003">Cell membrane</keyword>
<gene>
    <name evidence="5" type="ORF">PNAL_LOCUS9609</name>
</gene>
<feature type="transmembrane region" description="Helical" evidence="4">
    <location>
        <begin position="268"/>
        <end position="291"/>
    </location>
</feature>
<proteinExistence type="predicted"/>
<keyword evidence="4" id="KW-0812">Transmembrane</keyword>
<dbReference type="PANTHER" id="PTHR43702:SF3">
    <property type="entry name" value="PROTEIN TSGA"/>
    <property type="match status" value="1"/>
</dbReference>
<feature type="transmembrane region" description="Helical" evidence="4">
    <location>
        <begin position="206"/>
        <end position="224"/>
    </location>
</feature>
<reference evidence="5" key="1">
    <citation type="submission" date="2021-07" db="EMBL/GenBank/DDBJ databases">
        <authorList>
            <person name="Branca A.L. A."/>
        </authorList>
    </citation>
    <scope>NUCLEOTIDE SEQUENCE</scope>
</reference>
<dbReference type="SUPFAM" id="SSF103473">
    <property type="entry name" value="MFS general substrate transporter"/>
    <property type="match status" value="1"/>
</dbReference>
<feature type="transmembrane region" description="Helical" evidence="4">
    <location>
        <begin position="480"/>
        <end position="498"/>
    </location>
</feature>
<evidence type="ECO:0000313" key="6">
    <source>
        <dbReference type="Proteomes" id="UP001153461"/>
    </source>
</evidence>